<evidence type="ECO:0000313" key="2">
    <source>
        <dbReference type="Proteomes" id="UP001209885"/>
    </source>
</evidence>
<reference evidence="1 2" key="1">
    <citation type="submission" date="2022-11" db="EMBL/GenBank/DDBJ databases">
        <title>The characterization of three novel Bacteroidetes species and genomic analysis of their roles in tidal elemental geochemical cycles.</title>
        <authorList>
            <person name="Ma K."/>
        </authorList>
    </citation>
    <scope>NUCLEOTIDE SEQUENCE [LARGE SCALE GENOMIC DNA]</scope>
    <source>
        <strain evidence="1 2">M17</strain>
    </source>
</reference>
<proteinExistence type="predicted"/>
<gene>
    <name evidence="1" type="ORF">OO013_13690</name>
</gene>
<evidence type="ECO:0000313" key="1">
    <source>
        <dbReference type="EMBL" id="MCX2744930.1"/>
    </source>
</evidence>
<keyword evidence="2" id="KW-1185">Reference proteome</keyword>
<dbReference type="EMBL" id="JAPFQN010000006">
    <property type="protein sequence ID" value="MCX2744930.1"/>
    <property type="molecule type" value="Genomic_DNA"/>
</dbReference>
<protein>
    <submittedName>
        <fullName evidence="1">Uncharacterized protein</fullName>
    </submittedName>
</protein>
<dbReference type="RefSeq" id="WP_266057463.1">
    <property type="nucleotide sequence ID" value="NZ_JAPFQN010000006.1"/>
</dbReference>
<organism evidence="1 2">
    <name type="scientific">Mangrovivirga halotolerans</name>
    <dbReference type="NCBI Taxonomy" id="2993936"/>
    <lineage>
        <taxon>Bacteria</taxon>
        <taxon>Pseudomonadati</taxon>
        <taxon>Bacteroidota</taxon>
        <taxon>Cytophagia</taxon>
        <taxon>Cytophagales</taxon>
        <taxon>Mangrovivirgaceae</taxon>
        <taxon>Mangrovivirga</taxon>
    </lineage>
</organism>
<name>A0ABT3RTH7_9BACT</name>
<comment type="caution">
    <text evidence="1">The sequence shown here is derived from an EMBL/GenBank/DDBJ whole genome shotgun (WGS) entry which is preliminary data.</text>
</comment>
<accession>A0ABT3RTH7</accession>
<dbReference type="Proteomes" id="UP001209885">
    <property type="component" value="Unassembled WGS sequence"/>
</dbReference>
<sequence length="134" mass="15917">MKHGLFIILLLAFAQCQTDSEFTLTIKNSSYSVDSLKVIVKIDNKVVLRTIVDNDSIDHSHNSYNFPLTKGEHNIELYFPNAVGKNHIIRDINYPMDKQLNVIYYYYRIYNEEKQSYREYDSPRFQVFFGEIQY</sequence>